<feature type="transmembrane region" description="Helical" evidence="6">
    <location>
        <begin position="107"/>
        <end position="137"/>
    </location>
</feature>
<dbReference type="GO" id="GO:0005886">
    <property type="term" value="C:plasma membrane"/>
    <property type="evidence" value="ECO:0007669"/>
    <property type="project" value="UniProtKB-SubCell"/>
</dbReference>
<dbReference type="KEGG" id="ssyi:EKG83_16570"/>
<keyword evidence="4 6" id="KW-1133">Transmembrane helix</keyword>
<dbReference type="GO" id="GO:0022857">
    <property type="term" value="F:transmembrane transporter activity"/>
    <property type="evidence" value="ECO:0007669"/>
    <property type="project" value="InterPro"/>
</dbReference>
<feature type="transmembrane region" description="Helical" evidence="6">
    <location>
        <begin position="241"/>
        <end position="263"/>
    </location>
</feature>
<dbReference type="OrthoDB" id="4544213at2"/>
<keyword evidence="9" id="KW-1185">Reference proteome</keyword>
<sequence length="421" mass="42506">MTGVVRCPSRGGGAVTTTAAVPLWRNGDFRLVWAGQALSGFGNGVSQLAYPLLVLAITGSPAAAGALAAVRALPHLLFGLVAGALVDRWNRKRTMIACDLLRALTMATVPAALLAGALTAAHVFAVGFAGGVLYVFFSAAEGACLPNVVRGDQLTAAVSAQETAQSACGVVAGSVGGALLQVSRGLPFLVDALTFLASALCLSFVRGDFRAEGAPPRRTGPLRAEVAEGVRRLWGHPGLRLVALTAAGLQIAVSGVALVAIVVARDSGASAAVIGVLFSALGVGGVVGAVLAPRLRNRLGLGGLLLSVLWCQAALWLLLAFSTSPVAIGVVLALFTVSMPCFGIAALSFQLEVTPDELRGRVGTAFSVLIWAATPVGGAAAGVLLDLVTPRATALVFAAWVVVLAAGTTWTGVLRGLDAPA</sequence>
<evidence type="ECO:0000256" key="3">
    <source>
        <dbReference type="ARBA" id="ARBA00022692"/>
    </source>
</evidence>
<feature type="transmembrane region" description="Helical" evidence="6">
    <location>
        <begin position="363"/>
        <end position="385"/>
    </location>
</feature>
<dbReference type="EMBL" id="CP034550">
    <property type="protein sequence ID" value="QFZ18848.1"/>
    <property type="molecule type" value="Genomic_DNA"/>
</dbReference>
<name>A0A5Q0GY39_SACSY</name>
<comment type="subcellular location">
    <subcellularLocation>
        <location evidence="1">Cell membrane</location>
        <topology evidence="1">Multi-pass membrane protein</topology>
    </subcellularLocation>
</comment>
<feature type="transmembrane region" description="Helical" evidence="6">
    <location>
        <begin position="397"/>
        <end position="417"/>
    </location>
</feature>
<gene>
    <name evidence="8" type="ORF">EKG83_16570</name>
</gene>
<dbReference type="SUPFAM" id="SSF103473">
    <property type="entry name" value="MFS general substrate transporter"/>
    <property type="match status" value="1"/>
</dbReference>
<organism evidence="8 9">
    <name type="scientific">Saccharothrix syringae</name>
    <name type="common">Nocardiopsis syringae</name>
    <dbReference type="NCBI Taxonomy" id="103733"/>
    <lineage>
        <taxon>Bacteria</taxon>
        <taxon>Bacillati</taxon>
        <taxon>Actinomycetota</taxon>
        <taxon>Actinomycetes</taxon>
        <taxon>Pseudonocardiales</taxon>
        <taxon>Pseudonocardiaceae</taxon>
        <taxon>Saccharothrix</taxon>
    </lineage>
</organism>
<evidence type="ECO:0000313" key="8">
    <source>
        <dbReference type="EMBL" id="QFZ18848.1"/>
    </source>
</evidence>
<dbReference type="PANTHER" id="PTHR23513">
    <property type="entry name" value="INTEGRAL MEMBRANE EFFLUX PROTEIN-RELATED"/>
    <property type="match status" value="1"/>
</dbReference>
<evidence type="ECO:0000259" key="7">
    <source>
        <dbReference type="PROSITE" id="PS50850"/>
    </source>
</evidence>
<evidence type="ECO:0000256" key="6">
    <source>
        <dbReference type="SAM" id="Phobius"/>
    </source>
</evidence>
<dbReference type="Proteomes" id="UP000325787">
    <property type="component" value="Chromosome"/>
</dbReference>
<evidence type="ECO:0000313" key="9">
    <source>
        <dbReference type="Proteomes" id="UP000325787"/>
    </source>
</evidence>
<evidence type="ECO:0000256" key="1">
    <source>
        <dbReference type="ARBA" id="ARBA00004651"/>
    </source>
</evidence>
<proteinExistence type="predicted"/>
<dbReference type="Gene3D" id="1.20.1250.20">
    <property type="entry name" value="MFS general substrate transporter like domains"/>
    <property type="match status" value="1"/>
</dbReference>
<dbReference type="PANTHER" id="PTHR23513:SF6">
    <property type="entry name" value="MAJOR FACILITATOR SUPERFAMILY ASSOCIATED DOMAIN-CONTAINING PROTEIN"/>
    <property type="match status" value="1"/>
</dbReference>
<dbReference type="InterPro" id="IPR020846">
    <property type="entry name" value="MFS_dom"/>
</dbReference>
<evidence type="ECO:0000256" key="4">
    <source>
        <dbReference type="ARBA" id="ARBA00022989"/>
    </source>
</evidence>
<feature type="transmembrane region" description="Helical" evidence="6">
    <location>
        <begin position="269"/>
        <end position="292"/>
    </location>
</feature>
<feature type="transmembrane region" description="Helical" evidence="6">
    <location>
        <begin position="327"/>
        <end position="351"/>
    </location>
</feature>
<keyword evidence="3 6" id="KW-0812">Transmembrane</keyword>
<dbReference type="AlphaFoldDB" id="A0A5Q0GY39"/>
<dbReference type="InterPro" id="IPR011701">
    <property type="entry name" value="MFS"/>
</dbReference>
<keyword evidence="2" id="KW-1003">Cell membrane</keyword>
<dbReference type="Pfam" id="PF07690">
    <property type="entry name" value="MFS_1"/>
    <property type="match status" value="1"/>
</dbReference>
<protein>
    <submittedName>
        <fullName evidence="8">MFS transporter</fullName>
    </submittedName>
</protein>
<feature type="domain" description="Major facilitator superfamily (MFS) profile" evidence="7">
    <location>
        <begin position="28"/>
        <end position="421"/>
    </location>
</feature>
<dbReference type="CDD" id="cd06173">
    <property type="entry name" value="MFS_MefA_like"/>
    <property type="match status" value="1"/>
</dbReference>
<dbReference type="InterPro" id="IPR036259">
    <property type="entry name" value="MFS_trans_sf"/>
</dbReference>
<keyword evidence="5 6" id="KW-0472">Membrane</keyword>
<evidence type="ECO:0000256" key="2">
    <source>
        <dbReference type="ARBA" id="ARBA00022475"/>
    </source>
</evidence>
<feature type="transmembrane region" description="Helical" evidence="6">
    <location>
        <begin position="62"/>
        <end position="86"/>
    </location>
</feature>
<feature type="transmembrane region" description="Helical" evidence="6">
    <location>
        <begin position="299"/>
        <end position="321"/>
    </location>
</feature>
<accession>A0A5Q0GY39</accession>
<dbReference type="PROSITE" id="PS50850">
    <property type="entry name" value="MFS"/>
    <property type="match status" value="1"/>
</dbReference>
<reference evidence="9" key="1">
    <citation type="journal article" date="2021" name="Curr. Microbiol.">
        <title>Complete genome of nocamycin-producing strain Saccharothrix syringae NRRL B-16468 reveals the biosynthetic potential for secondary metabolites.</title>
        <authorList>
            <person name="Mo X."/>
            <person name="Yang S."/>
        </authorList>
    </citation>
    <scope>NUCLEOTIDE SEQUENCE [LARGE SCALE GENOMIC DNA]</scope>
    <source>
        <strain evidence="9">ATCC 51364 / DSM 43886 / JCM 6844 / KCTC 9398 / NBRC 14523 / NRRL B-16468 / INA 2240</strain>
    </source>
</reference>
<evidence type="ECO:0000256" key="5">
    <source>
        <dbReference type="ARBA" id="ARBA00023136"/>
    </source>
</evidence>